<evidence type="ECO:0008006" key="3">
    <source>
        <dbReference type="Google" id="ProtNLM"/>
    </source>
</evidence>
<dbReference type="Proteomes" id="UP000525078">
    <property type="component" value="Unassembled WGS sequence"/>
</dbReference>
<dbReference type="GO" id="GO:0005739">
    <property type="term" value="C:mitochondrion"/>
    <property type="evidence" value="ECO:0007669"/>
    <property type="project" value="TreeGrafter"/>
</dbReference>
<organism evidence="1 2">
    <name type="scientific">Cannabis sativa</name>
    <name type="common">Hemp</name>
    <name type="synonym">Marijuana</name>
    <dbReference type="NCBI Taxonomy" id="3483"/>
    <lineage>
        <taxon>Eukaryota</taxon>
        <taxon>Viridiplantae</taxon>
        <taxon>Streptophyta</taxon>
        <taxon>Embryophyta</taxon>
        <taxon>Tracheophyta</taxon>
        <taxon>Spermatophyta</taxon>
        <taxon>Magnoliopsida</taxon>
        <taxon>eudicotyledons</taxon>
        <taxon>Gunneridae</taxon>
        <taxon>Pentapetalae</taxon>
        <taxon>rosids</taxon>
        <taxon>fabids</taxon>
        <taxon>Rosales</taxon>
        <taxon>Cannabaceae</taxon>
        <taxon>Cannabis</taxon>
    </lineage>
</organism>
<dbReference type="GO" id="GO:0006315">
    <property type="term" value="P:homing of group II introns"/>
    <property type="evidence" value="ECO:0007669"/>
    <property type="project" value="TreeGrafter"/>
</dbReference>
<comment type="caution">
    <text evidence="1">The sequence shown here is derived from an EMBL/GenBank/DDBJ whole genome shotgun (WGS) entry which is preliminary data.</text>
</comment>
<evidence type="ECO:0000313" key="2">
    <source>
        <dbReference type="Proteomes" id="UP000525078"/>
    </source>
</evidence>
<protein>
    <recommendedName>
        <fullName evidence="3">Reverse transcriptase domain-containing protein</fullName>
    </recommendedName>
</protein>
<dbReference type="GO" id="GO:0090615">
    <property type="term" value="P:mitochondrial mRNA processing"/>
    <property type="evidence" value="ECO:0007669"/>
    <property type="project" value="TreeGrafter"/>
</dbReference>
<dbReference type="GO" id="GO:0003964">
    <property type="term" value="F:RNA-directed DNA polymerase activity"/>
    <property type="evidence" value="ECO:0007669"/>
    <property type="project" value="TreeGrafter"/>
</dbReference>
<dbReference type="PANTHER" id="PTHR33642:SF4">
    <property type="entry name" value="COX1_OXI3 INTRON 1 PROTEIN-RELATED"/>
    <property type="match status" value="1"/>
</dbReference>
<name>A0A7J6FF96_CANSA</name>
<gene>
    <name evidence="1" type="ORF">F8388_019598</name>
</gene>
<dbReference type="EMBL" id="JAATIP010000128">
    <property type="protein sequence ID" value="KAF4369373.1"/>
    <property type="molecule type" value="Genomic_DNA"/>
</dbReference>
<proteinExistence type="predicted"/>
<dbReference type="PANTHER" id="PTHR33642">
    <property type="entry name" value="COX1/OXI3 INTRON 1 PROTEIN-RELATED"/>
    <property type="match status" value="1"/>
</dbReference>
<sequence length="226" mass="25276">METSLTLSRTSSFSHLFSSLPAETLAAISCNGSDPGQLSSLLPSVSKRFSLQELGREIRENRYSNGSGDCYDERFVTFSYGGRIGMGRHTAIRYLKNSVENPKLHEMRLQKNRESPKFVSNELVSRDDDDDDDVFYKPVKIYAVRYLDEILVITSGSKMLTLDLKNWVLKYLEGRLELKVNTVKTAIHSAVSEKIDFIGMELQAVQPSVFASSSVGKGNESSKEVS</sequence>
<accession>A0A7J6FF96</accession>
<dbReference type="AlphaFoldDB" id="A0A7J6FF96"/>
<reference evidence="1 2" key="1">
    <citation type="journal article" date="2020" name="bioRxiv">
        <title>Sequence and annotation of 42 cannabis genomes reveals extensive copy number variation in cannabinoid synthesis and pathogen resistance genes.</title>
        <authorList>
            <person name="Mckernan K.J."/>
            <person name="Helbert Y."/>
            <person name="Kane L.T."/>
            <person name="Ebling H."/>
            <person name="Zhang L."/>
            <person name="Liu B."/>
            <person name="Eaton Z."/>
            <person name="Mclaughlin S."/>
            <person name="Kingan S."/>
            <person name="Baybayan P."/>
            <person name="Concepcion G."/>
            <person name="Jordan M."/>
            <person name="Riva A."/>
            <person name="Barbazuk W."/>
            <person name="Harkins T."/>
        </authorList>
    </citation>
    <scope>NUCLEOTIDE SEQUENCE [LARGE SCALE GENOMIC DNA]</scope>
    <source>
        <strain evidence="2">cv. Jamaican Lion 4</strain>
        <tissue evidence="1">Leaf</tissue>
    </source>
</reference>
<evidence type="ECO:0000313" key="1">
    <source>
        <dbReference type="EMBL" id="KAF4369373.1"/>
    </source>
</evidence>